<dbReference type="EMBL" id="FOGI01000011">
    <property type="protein sequence ID" value="SES37012.1"/>
    <property type="molecule type" value="Genomic_DNA"/>
</dbReference>
<dbReference type="Proteomes" id="UP000199051">
    <property type="component" value="Unassembled WGS sequence"/>
</dbReference>
<dbReference type="AlphaFoldDB" id="A0A1H9WST5"/>
<protein>
    <submittedName>
        <fullName evidence="1">Uncharacterized protein</fullName>
    </submittedName>
</protein>
<proteinExistence type="predicted"/>
<keyword evidence="2" id="KW-1185">Reference proteome</keyword>
<dbReference type="STRING" id="155974.SAMN04487818_111177"/>
<gene>
    <name evidence="1" type="ORF">SAMN04487818_111177</name>
</gene>
<accession>A0A1H9WST5</accession>
<evidence type="ECO:0000313" key="1">
    <source>
        <dbReference type="EMBL" id="SES37012.1"/>
    </source>
</evidence>
<sequence>MLALALHTLRFRKGGFLGTFVALFFGSALVLASASLTETGVRTTPLPQRPDTGLRHQSGGVMLGLTLRPLRHRDQHQAPVDKMAHSRTRVVAPCLA</sequence>
<reference evidence="2" key="1">
    <citation type="submission" date="2016-10" db="EMBL/GenBank/DDBJ databases">
        <authorList>
            <person name="Varghese N."/>
            <person name="Submissions S."/>
        </authorList>
    </citation>
    <scope>NUCLEOTIDE SEQUENCE [LARGE SCALE GENOMIC DNA]</scope>
    <source>
        <strain evidence="2">DSM 44260</strain>
    </source>
</reference>
<organism evidence="1 2">
    <name type="scientific">Actinokineospora terrae</name>
    <dbReference type="NCBI Taxonomy" id="155974"/>
    <lineage>
        <taxon>Bacteria</taxon>
        <taxon>Bacillati</taxon>
        <taxon>Actinomycetota</taxon>
        <taxon>Actinomycetes</taxon>
        <taxon>Pseudonocardiales</taxon>
        <taxon>Pseudonocardiaceae</taxon>
        <taxon>Actinokineospora</taxon>
    </lineage>
</organism>
<name>A0A1H9WST5_9PSEU</name>
<evidence type="ECO:0000313" key="2">
    <source>
        <dbReference type="Proteomes" id="UP000199051"/>
    </source>
</evidence>